<accession>D5H995</accession>
<reference evidence="1 2" key="1">
    <citation type="journal article" date="2010" name="ISME J.">
        <title>Fine-scale evolution: genomic, phenotypic and ecological differentiation in two coexisting Salinibacter ruber strains.</title>
        <authorList>
            <person name="Pena A."/>
            <person name="Teeling H."/>
            <person name="Huerta-Cepas J."/>
            <person name="Santos F."/>
            <person name="Yarza P."/>
            <person name="Brito-Echeverria J."/>
            <person name="Lucio M."/>
            <person name="Schmitt-Kopplin P."/>
            <person name="Meseguer I."/>
            <person name="Schenowitz C."/>
            <person name="Dossat C."/>
            <person name="Barbe V."/>
            <person name="Dopazo J."/>
            <person name="Rossello-Mora R."/>
            <person name="Schuler M."/>
            <person name="Glockner F.O."/>
            <person name="Amann R."/>
            <person name="Gabaldon T."/>
            <person name="Anton J."/>
        </authorList>
    </citation>
    <scope>NUCLEOTIDE SEQUENCE [LARGE SCALE GENOMIC DNA]</scope>
    <source>
        <strain evidence="1 2">M8</strain>
    </source>
</reference>
<reference evidence="2" key="2">
    <citation type="submission" date="2010-04" db="EMBL/GenBank/DDBJ databases">
        <title>Genome sequence of Salinibacter ruber M8.</title>
        <authorList>
            <consortium name="Genoscope"/>
        </authorList>
    </citation>
    <scope>NUCLEOTIDE SEQUENCE [LARGE SCALE GENOMIC DNA]</scope>
    <source>
        <strain evidence="2">M8</strain>
    </source>
</reference>
<dbReference type="AlphaFoldDB" id="D5H995"/>
<dbReference type="EMBL" id="FP565814">
    <property type="protein sequence ID" value="CBH24600.1"/>
    <property type="molecule type" value="Genomic_DNA"/>
</dbReference>
<protein>
    <submittedName>
        <fullName evidence="1">Uncharacterized protein</fullName>
    </submittedName>
</protein>
<dbReference type="HOGENOM" id="CLU_2208221_0_0_10"/>
<evidence type="ECO:0000313" key="2">
    <source>
        <dbReference type="Proteomes" id="UP000000933"/>
    </source>
</evidence>
<proteinExistence type="predicted"/>
<gene>
    <name evidence="1" type="ordered locus">SRM_01679</name>
</gene>
<name>D5H995_SALRM</name>
<dbReference type="Proteomes" id="UP000000933">
    <property type="component" value="Chromosome"/>
</dbReference>
<organism evidence="1 2">
    <name type="scientific">Salinibacter ruber (strain M8)</name>
    <dbReference type="NCBI Taxonomy" id="761659"/>
    <lineage>
        <taxon>Bacteria</taxon>
        <taxon>Pseudomonadati</taxon>
        <taxon>Rhodothermota</taxon>
        <taxon>Rhodothermia</taxon>
        <taxon>Rhodothermales</taxon>
        <taxon>Salinibacteraceae</taxon>
        <taxon>Salinibacter</taxon>
    </lineage>
</organism>
<dbReference type="KEGG" id="srm:SRM_01679"/>
<evidence type="ECO:0000313" key="1">
    <source>
        <dbReference type="EMBL" id="CBH24600.1"/>
    </source>
</evidence>
<sequence length="107" mass="11647">MQTCFACGLGIVTRTLCLSHGPEAKLVSWARNIDGQSRGPGVINGGFSSWTTDHSGLGLSREGACRRWIDDALRQVFTASSQHENRLGAFRDGDDAILGPIRSSREW</sequence>